<dbReference type="Pfam" id="PF00672">
    <property type="entry name" value="HAMP"/>
    <property type="match status" value="1"/>
</dbReference>
<comment type="caution">
    <text evidence="4">The sequence shown here is derived from an EMBL/GenBank/DDBJ whole genome shotgun (WGS) entry which is preliminary data.</text>
</comment>
<dbReference type="InterPro" id="IPR000160">
    <property type="entry name" value="GGDEF_dom"/>
</dbReference>
<protein>
    <submittedName>
        <fullName evidence="4">EAL domain-containing protein</fullName>
    </submittedName>
</protein>
<dbReference type="SMART" id="SM00304">
    <property type="entry name" value="HAMP"/>
    <property type="match status" value="1"/>
</dbReference>
<dbReference type="Proteomes" id="UP001310248">
    <property type="component" value="Unassembled WGS sequence"/>
</dbReference>
<dbReference type="SUPFAM" id="SSF141868">
    <property type="entry name" value="EAL domain-like"/>
    <property type="match status" value="1"/>
</dbReference>
<sequence>MKSIKTKILLLIVSLLLLLQAISFWSTYDSLRLKEKIAIDSQLSKANALFQSEFNRRGFYLSSFAETVTNDYGLKSVFGEDKRSVAIALHNHGKRINADLAMVVTPSGMIELQLVNSQQANQKNKVVRGEQQGQAFAFMPALQQDQLPPYYAIGKRLYQLHLSPIKSGPAIIGWAGFGYEIGKPLAESFLNQTGLQTDFILQQQQTWSLLGSSNPDANLASAKALLNQTNSEVLALHQQFSVAGDGAFYVVLHSSRDNLVAVIQQSWVQILLLTALTLFCSMVAAYLIADDITRPIKLLVKQAKRLAAGDYQTPVSINDRTELGQLASEFNSMQEQVLSREQAINHRLHHDPLTELPNRNWLANKLATLTADNQQPFAILHLNICRLKQVNDTLGHEAGDQLIKEAGKRLSALSSQHYLCHIGADEFIVILPAVSRDNVHHHLQLISMQMHEGCNFQDMHLQLQTHVGVALFPEHSHKPQDLLQKADAALNHCREARSHCYIYDPSTDTNTVERLSLINDLKKAIQNNQLTLHYQPKFSFAANKITHVEALVRWQHPELGMVPPDAFIEIAEHTGQINPLTRWVFLEALSQSLAWKVQGIDINIAINISGENLKDDNFYSFICQSIESKQLAAESFTLEVTESALVDDPETAIALLARFKKRGFKLSIDDYGTGYSSLAQLKRLPVHELKIDKSFVQKLAIDADDAIIVKSTIELAHNMGLSVVAEGIEDIESLRWLEKAKCNLAQGYFISRPKPAKELYELLAQESIEFAE</sequence>
<dbReference type="PROSITE" id="PS50887">
    <property type="entry name" value="GGDEF"/>
    <property type="match status" value="1"/>
</dbReference>
<dbReference type="InterPro" id="IPR043128">
    <property type="entry name" value="Rev_trsase/Diguanyl_cyclase"/>
</dbReference>
<proteinExistence type="predicted"/>
<dbReference type="Gene3D" id="3.30.70.270">
    <property type="match status" value="1"/>
</dbReference>
<name>A0ABU7G2Z7_9ALTE</name>
<dbReference type="SMART" id="SM00267">
    <property type="entry name" value="GGDEF"/>
    <property type="match status" value="1"/>
</dbReference>
<dbReference type="CDD" id="cd06225">
    <property type="entry name" value="HAMP"/>
    <property type="match status" value="1"/>
</dbReference>
<keyword evidence="5" id="KW-1185">Reference proteome</keyword>
<dbReference type="SMART" id="SM00052">
    <property type="entry name" value="EAL"/>
    <property type="match status" value="1"/>
</dbReference>
<feature type="domain" description="HAMP" evidence="2">
    <location>
        <begin position="290"/>
        <end position="342"/>
    </location>
</feature>
<dbReference type="Pfam" id="PF00990">
    <property type="entry name" value="GGDEF"/>
    <property type="match status" value="1"/>
</dbReference>
<dbReference type="Gene3D" id="3.20.20.450">
    <property type="entry name" value="EAL domain"/>
    <property type="match status" value="1"/>
</dbReference>
<reference evidence="4 5" key="2">
    <citation type="submission" date="2023-12" db="EMBL/GenBank/DDBJ databases">
        <authorList>
            <consortium name="Cladostephus spongiosus"/>
            <person name="Lorente B."/>
            <person name="Cabral C."/>
            <person name="Frias J."/>
            <person name="Faria J."/>
            <person name="Toubarro D."/>
        </authorList>
    </citation>
    <scope>NUCLEOTIDE SEQUENCE [LARGE SCALE GENOMIC DNA]</scope>
    <source>
        <strain evidence="4 5">ZMCS4</strain>
    </source>
</reference>
<dbReference type="Pfam" id="PF00563">
    <property type="entry name" value="EAL"/>
    <property type="match status" value="1"/>
</dbReference>
<evidence type="ECO:0000259" key="1">
    <source>
        <dbReference type="PROSITE" id="PS50883"/>
    </source>
</evidence>
<dbReference type="InterPro" id="IPR003660">
    <property type="entry name" value="HAMP_dom"/>
</dbReference>
<reference evidence="5" key="1">
    <citation type="submission" date="2023-07" db="EMBL/GenBank/DDBJ databases">
        <title>Draft genome sequence of Agarivorans aestuarii strain ZMCS4, a CAZymes producing bacteria isolated from the marine brown algae Clodostephus spongiosus.</title>
        <authorList>
            <person name="Lorente B."/>
            <person name="Cabral C."/>
            <person name="Frias J."/>
            <person name="Faria J."/>
            <person name="Toubarro D."/>
        </authorList>
    </citation>
    <scope>NUCLEOTIDE SEQUENCE [LARGE SCALE GENOMIC DNA]</scope>
    <source>
        <strain evidence="5">ZMCS4</strain>
    </source>
</reference>
<organism evidence="4 5">
    <name type="scientific">Agarivorans aestuarii</name>
    <dbReference type="NCBI Taxonomy" id="1563703"/>
    <lineage>
        <taxon>Bacteria</taxon>
        <taxon>Pseudomonadati</taxon>
        <taxon>Pseudomonadota</taxon>
        <taxon>Gammaproteobacteria</taxon>
        <taxon>Alteromonadales</taxon>
        <taxon>Alteromonadaceae</taxon>
        <taxon>Agarivorans</taxon>
    </lineage>
</organism>
<dbReference type="EMBL" id="JAYDYW010000006">
    <property type="protein sequence ID" value="MEE1673773.1"/>
    <property type="molecule type" value="Genomic_DNA"/>
</dbReference>
<accession>A0ABU7G2Z7</accession>
<dbReference type="CDD" id="cd01948">
    <property type="entry name" value="EAL"/>
    <property type="match status" value="1"/>
</dbReference>
<dbReference type="PANTHER" id="PTHR33121:SF71">
    <property type="entry name" value="OXYGEN SENSOR PROTEIN DOSP"/>
    <property type="match status" value="1"/>
</dbReference>
<evidence type="ECO:0000259" key="2">
    <source>
        <dbReference type="PROSITE" id="PS50885"/>
    </source>
</evidence>
<evidence type="ECO:0000313" key="5">
    <source>
        <dbReference type="Proteomes" id="UP001310248"/>
    </source>
</evidence>
<dbReference type="InterPro" id="IPR035919">
    <property type="entry name" value="EAL_sf"/>
</dbReference>
<evidence type="ECO:0000259" key="3">
    <source>
        <dbReference type="PROSITE" id="PS50887"/>
    </source>
</evidence>
<dbReference type="NCBIfam" id="TIGR00254">
    <property type="entry name" value="GGDEF"/>
    <property type="match status" value="1"/>
</dbReference>
<dbReference type="InterPro" id="IPR029787">
    <property type="entry name" value="Nucleotide_cyclase"/>
</dbReference>
<evidence type="ECO:0000313" key="4">
    <source>
        <dbReference type="EMBL" id="MEE1673773.1"/>
    </source>
</evidence>
<dbReference type="InterPro" id="IPR050706">
    <property type="entry name" value="Cyclic-di-GMP_PDE-like"/>
</dbReference>
<dbReference type="Gene3D" id="6.10.340.10">
    <property type="match status" value="1"/>
</dbReference>
<dbReference type="InterPro" id="IPR001633">
    <property type="entry name" value="EAL_dom"/>
</dbReference>
<dbReference type="PROSITE" id="PS50885">
    <property type="entry name" value="HAMP"/>
    <property type="match status" value="1"/>
</dbReference>
<dbReference type="SUPFAM" id="SSF158472">
    <property type="entry name" value="HAMP domain-like"/>
    <property type="match status" value="1"/>
</dbReference>
<gene>
    <name evidence="4" type="ORF">SNR37_003200</name>
</gene>
<dbReference type="CDD" id="cd01949">
    <property type="entry name" value="GGDEF"/>
    <property type="match status" value="1"/>
</dbReference>
<feature type="domain" description="GGDEF" evidence="3">
    <location>
        <begin position="375"/>
        <end position="505"/>
    </location>
</feature>
<dbReference type="SUPFAM" id="SSF55073">
    <property type="entry name" value="Nucleotide cyclase"/>
    <property type="match status" value="1"/>
</dbReference>
<dbReference type="PROSITE" id="PS50883">
    <property type="entry name" value="EAL"/>
    <property type="match status" value="1"/>
</dbReference>
<feature type="domain" description="EAL" evidence="1">
    <location>
        <begin position="514"/>
        <end position="767"/>
    </location>
</feature>
<dbReference type="RefSeq" id="WP_329775021.1">
    <property type="nucleotide sequence ID" value="NZ_JAYDYW010000006.1"/>
</dbReference>
<dbReference type="PANTHER" id="PTHR33121">
    <property type="entry name" value="CYCLIC DI-GMP PHOSPHODIESTERASE PDEF"/>
    <property type="match status" value="1"/>
</dbReference>